<name>A0AAP0NYV2_9MAGN</name>
<gene>
    <name evidence="1" type="ORF">Sjap_013091</name>
</gene>
<dbReference type="AlphaFoldDB" id="A0AAP0NYV2"/>
<proteinExistence type="predicted"/>
<reference evidence="1 2" key="1">
    <citation type="submission" date="2024-01" db="EMBL/GenBank/DDBJ databases">
        <title>Genome assemblies of Stephania.</title>
        <authorList>
            <person name="Yang L."/>
        </authorList>
    </citation>
    <scope>NUCLEOTIDE SEQUENCE [LARGE SCALE GENOMIC DNA]</scope>
    <source>
        <strain evidence="1">QJT</strain>
        <tissue evidence="1">Leaf</tissue>
    </source>
</reference>
<dbReference type="Proteomes" id="UP001417504">
    <property type="component" value="Unassembled WGS sequence"/>
</dbReference>
<evidence type="ECO:0000313" key="2">
    <source>
        <dbReference type="Proteomes" id="UP001417504"/>
    </source>
</evidence>
<dbReference type="EMBL" id="JBBNAE010000005">
    <property type="protein sequence ID" value="KAK9123489.1"/>
    <property type="molecule type" value="Genomic_DNA"/>
</dbReference>
<comment type="caution">
    <text evidence="1">The sequence shown here is derived from an EMBL/GenBank/DDBJ whole genome shotgun (WGS) entry which is preliminary data.</text>
</comment>
<organism evidence="1 2">
    <name type="scientific">Stephania japonica</name>
    <dbReference type="NCBI Taxonomy" id="461633"/>
    <lineage>
        <taxon>Eukaryota</taxon>
        <taxon>Viridiplantae</taxon>
        <taxon>Streptophyta</taxon>
        <taxon>Embryophyta</taxon>
        <taxon>Tracheophyta</taxon>
        <taxon>Spermatophyta</taxon>
        <taxon>Magnoliopsida</taxon>
        <taxon>Ranunculales</taxon>
        <taxon>Menispermaceae</taxon>
        <taxon>Menispermoideae</taxon>
        <taxon>Cissampelideae</taxon>
        <taxon>Stephania</taxon>
    </lineage>
</organism>
<sequence length="167" mass="18957">MATDWDVQLKLMHQQTLESMVRREAAYENITRIVLKQRSRTPFALINNCEVKDSIIEAIDEKLHIIVNNTVDSDTVLNEKNSSDLMVTQEIVECKASNVIPKIDAQIIFINEESTIKDGHLYEDVELGLDHVDDAKGIVDLPHTFVISCGFKQFEMPSGLLARMLNE</sequence>
<evidence type="ECO:0000313" key="1">
    <source>
        <dbReference type="EMBL" id="KAK9123489.1"/>
    </source>
</evidence>
<protein>
    <submittedName>
        <fullName evidence="1">Uncharacterized protein</fullName>
    </submittedName>
</protein>
<keyword evidence="2" id="KW-1185">Reference proteome</keyword>
<accession>A0AAP0NYV2</accession>